<dbReference type="PANTHER" id="PTHR33490:SF7">
    <property type="entry name" value="BLR2979 PROTEIN"/>
    <property type="match status" value="1"/>
</dbReference>
<accession>A0A510USB6</accession>
<dbReference type="OrthoDB" id="9804023at2"/>
<dbReference type="SMART" id="SM00460">
    <property type="entry name" value="TGc"/>
    <property type="match status" value="1"/>
</dbReference>
<evidence type="ECO:0000313" key="2">
    <source>
        <dbReference type="EMBL" id="GEK17548.1"/>
    </source>
</evidence>
<protein>
    <recommendedName>
        <fullName evidence="1">Transglutaminase-like domain-containing protein</fullName>
    </recommendedName>
</protein>
<dbReference type="PANTHER" id="PTHR33490">
    <property type="entry name" value="BLR5614 PROTEIN-RELATED"/>
    <property type="match status" value="1"/>
</dbReference>
<comment type="caution">
    <text evidence="2">The sequence shown here is derived from an EMBL/GenBank/DDBJ whole genome shotgun (WGS) entry which is preliminary data.</text>
</comment>
<gene>
    <name evidence="2" type="ORF">CPE01_12810</name>
</gene>
<dbReference type="InterPro" id="IPR002931">
    <property type="entry name" value="Transglutaminase-like"/>
</dbReference>
<dbReference type="Gene3D" id="3.10.620.30">
    <property type="match status" value="1"/>
</dbReference>
<evidence type="ECO:0000259" key="1">
    <source>
        <dbReference type="SMART" id="SM00460"/>
    </source>
</evidence>
<evidence type="ECO:0000313" key="3">
    <source>
        <dbReference type="Proteomes" id="UP000321386"/>
    </source>
</evidence>
<name>A0A510USB6_9CELL</name>
<dbReference type="InterPro" id="IPR038765">
    <property type="entry name" value="Papain-like_cys_pep_sf"/>
</dbReference>
<dbReference type="Pfam" id="PF08379">
    <property type="entry name" value="Bact_transglu_N"/>
    <property type="match status" value="1"/>
</dbReference>
<sequence length="306" mass="33481">MSRTYDLVHRTTYTYPQEVTDSYGRTVMTPRDLPGQTVLTSAVEIDPAPADSAVQHDYFGNRTTYYCVTEPHTRLVVTARSTIEITRVRPDPASLPTVAWDETATSVQTGSAAAAMSPDALVVLREMVLPSAHVTFVDEVRQWAAPSFAPGRPLGDVVVDLCHRIRHELTYRTGSTTVSTTQRQLLAQRTGVCQDFAHLMIAALRLHGVPARYVSGYLETLPPPGREKLRGADASHAWVSVWIPGAGWVDADPTNDQLVDDRYVVLGWGRDYHDVPPLRGVIFTEGSGSKLSVQVDLVPSGSPAFA</sequence>
<organism evidence="2 3">
    <name type="scientific">Cellulomonas persica</name>
    <dbReference type="NCBI Taxonomy" id="76861"/>
    <lineage>
        <taxon>Bacteria</taxon>
        <taxon>Bacillati</taxon>
        <taxon>Actinomycetota</taxon>
        <taxon>Actinomycetes</taxon>
        <taxon>Micrococcales</taxon>
        <taxon>Cellulomonadaceae</taxon>
        <taxon>Cellulomonas</taxon>
    </lineage>
</organism>
<feature type="domain" description="Transglutaminase-like" evidence="1">
    <location>
        <begin position="185"/>
        <end position="255"/>
    </location>
</feature>
<dbReference type="SUPFAM" id="SSF54001">
    <property type="entry name" value="Cysteine proteinases"/>
    <property type="match status" value="1"/>
</dbReference>
<dbReference type="InterPro" id="IPR013589">
    <property type="entry name" value="Bac_transglu_N"/>
</dbReference>
<dbReference type="AlphaFoldDB" id="A0A510USB6"/>
<dbReference type="Proteomes" id="UP000321386">
    <property type="component" value="Unassembled WGS sequence"/>
</dbReference>
<dbReference type="RefSeq" id="WP_146805822.1">
    <property type="nucleotide sequence ID" value="NZ_BJUA01000005.1"/>
</dbReference>
<proteinExistence type="predicted"/>
<dbReference type="EMBL" id="BJUA01000005">
    <property type="protein sequence ID" value="GEK17548.1"/>
    <property type="molecule type" value="Genomic_DNA"/>
</dbReference>
<dbReference type="Pfam" id="PF01841">
    <property type="entry name" value="Transglut_core"/>
    <property type="match status" value="1"/>
</dbReference>
<keyword evidence="3" id="KW-1185">Reference proteome</keyword>
<reference evidence="2 3" key="1">
    <citation type="submission" date="2019-07" db="EMBL/GenBank/DDBJ databases">
        <title>Whole genome shotgun sequence of Cellulomonas persica NBRC 101101.</title>
        <authorList>
            <person name="Hosoyama A."/>
            <person name="Uohara A."/>
            <person name="Ohji S."/>
            <person name="Ichikawa N."/>
        </authorList>
    </citation>
    <scope>NUCLEOTIDE SEQUENCE [LARGE SCALE GENOMIC DNA]</scope>
    <source>
        <strain evidence="2 3">NBRC 101101</strain>
    </source>
</reference>